<dbReference type="EMBL" id="NEVH01025134">
    <property type="protein sequence ID" value="PNF15856.1"/>
    <property type="molecule type" value="Genomic_DNA"/>
</dbReference>
<reference evidence="1 2" key="1">
    <citation type="submission" date="2017-12" db="EMBL/GenBank/DDBJ databases">
        <title>Hemimetabolous genomes reveal molecular basis of termite eusociality.</title>
        <authorList>
            <person name="Harrison M.C."/>
            <person name="Jongepier E."/>
            <person name="Robertson H.M."/>
            <person name="Arning N."/>
            <person name="Bitard-Feildel T."/>
            <person name="Chao H."/>
            <person name="Childers C.P."/>
            <person name="Dinh H."/>
            <person name="Doddapaneni H."/>
            <person name="Dugan S."/>
            <person name="Gowin J."/>
            <person name="Greiner C."/>
            <person name="Han Y."/>
            <person name="Hu H."/>
            <person name="Hughes D.S.T."/>
            <person name="Huylmans A.-K."/>
            <person name="Kemena C."/>
            <person name="Kremer L.P.M."/>
            <person name="Lee S.L."/>
            <person name="Lopez-Ezquerra A."/>
            <person name="Mallet L."/>
            <person name="Monroy-Kuhn J.M."/>
            <person name="Moser A."/>
            <person name="Murali S.C."/>
            <person name="Muzny D.M."/>
            <person name="Otani S."/>
            <person name="Piulachs M.-D."/>
            <person name="Poelchau M."/>
            <person name="Qu J."/>
            <person name="Schaub F."/>
            <person name="Wada-Katsumata A."/>
            <person name="Worley K.C."/>
            <person name="Xie Q."/>
            <person name="Ylla G."/>
            <person name="Poulsen M."/>
            <person name="Gibbs R.A."/>
            <person name="Schal C."/>
            <person name="Richards S."/>
            <person name="Belles X."/>
            <person name="Korb J."/>
            <person name="Bornberg-Bauer E."/>
        </authorList>
    </citation>
    <scope>NUCLEOTIDE SEQUENCE [LARGE SCALE GENOMIC DNA]</scope>
    <source>
        <tissue evidence="1">Whole body</tissue>
    </source>
</reference>
<sequence length="96" mass="10877">MENEKCLALIQLYNSKGMLWNSKFLITITKVCAKNKITTLLASYRREKSRIKKSHITGSAAGTVYVSKWFALSEFDFMAGKDTPNDTVDTFPDVFT</sequence>
<dbReference type="OrthoDB" id="10051975at2759"/>
<evidence type="ECO:0000313" key="1">
    <source>
        <dbReference type="EMBL" id="PNF15856.1"/>
    </source>
</evidence>
<evidence type="ECO:0000313" key="2">
    <source>
        <dbReference type="Proteomes" id="UP000235965"/>
    </source>
</evidence>
<dbReference type="PANTHER" id="PTHR21505:SF15">
    <property type="entry name" value="RE18252P"/>
    <property type="match status" value="1"/>
</dbReference>
<dbReference type="AlphaFoldDB" id="A0A2J7PHP4"/>
<dbReference type="InParanoid" id="A0A2J7PHP4"/>
<gene>
    <name evidence="1" type="ORF">B7P43_G09053</name>
</gene>
<dbReference type="Proteomes" id="UP000235965">
    <property type="component" value="Unassembled WGS sequence"/>
</dbReference>
<evidence type="ECO:0008006" key="3">
    <source>
        <dbReference type="Google" id="ProtNLM"/>
    </source>
</evidence>
<name>A0A2J7PHP4_9NEOP</name>
<keyword evidence="2" id="KW-1185">Reference proteome</keyword>
<protein>
    <recommendedName>
        <fullName evidence="3">MADF domain-containing protein</fullName>
    </recommendedName>
</protein>
<comment type="caution">
    <text evidence="1">The sequence shown here is derived from an EMBL/GenBank/DDBJ whole genome shotgun (WGS) entry which is preliminary data.</text>
</comment>
<organism evidence="1 2">
    <name type="scientific">Cryptotermes secundus</name>
    <dbReference type="NCBI Taxonomy" id="105785"/>
    <lineage>
        <taxon>Eukaryota</taxon>
        <taxon>Metazoa</taxon>
        <taxon>Ecdysozoa</taxon>
        <taxon>Arthropoda</taxon>
        <taxon>Hexapoda</taxon>
        <taxon>Insecta</taxon>
        <taxon>Pterygota</taxon>
        <taxon>Neoptera</taxon>
        <taxon>Polyneoptera</taxon>
        <taxon>Dictyoptera</taxon>
        <taxon>Blattodea</taxon>
        <taxon>Blattoidea</taxon>
        <taxon>Termitoidae</taxon>
        <taxon>Kalotermitidae</taxon>
        <taxon>Cryptotermitinae</taxon>
        <taxon>Cryptotermes</taxon>
    </lineage>
</organism>
<accession>A0A2J7PHP4</accession>
<dbReference type="PANTHER" id="PTHR21505">
    <property type="entry name" value="MADF DOMAIN-CONTAINING PROTEIN-RELATED"/>
    <property type="match status" value="1"/>
</dbReference>
<proteinExistence type="predicted"/>